<evidence type="ECO:0000313" key="1">
    <source>
        <dbReference type="EMBL" id="KAJ8111758.1"/>
    </source>
</evidence>
<dbReference type="EMBL" id="JAPHNI010000377">
    <property type="protein sequence ID" value="KAJ8111758.1"/>
    <property type="molecule type" value="Genomic_DNA"/>
</dbReference>
<reference evidence="1" key="1">
    <citation type="submission" date="2022-11" db="EMBL/GenBank/DDBJ databases">
        <title>Genome Sequence of Boeremia exigua.</title>
        <authorList>
            <person name="Buettner E."/>
        </authorList>
    </citation>
    <scope>NUCLEOTIDE SEQUENCE</scope>
    <source>
        <strain evidence="1">CU02</strain>
    </source>
</reference>
<name>A0ACC2I9D4_9PLEO</name>
<gene>
    <name evidence="1" type="ORF">OPT61_g5721</name>
</gene>
<accession>A0ACC2I9D4</accession>
<sequence>MLPNSQDIFCQHQIPSFYNSSPRPITLMAATRKSALVAGLGRYVSKEYEAGSKLGVQKTNRQMMLDDIEKAKAAGYDCSSLDVNPDEAEGTIREIKERLQNQHFDAFIVGLGLRSNPTLTPLFEDVVNACVEVSPKTKFGFNPLPNELYQTIVRVLP</sequence>
<comment type="caution">
    <text evidence="1">The sequence shown here is derived from an EMBL/GenBank/DDBJ whole genome shotgun (WGS) entry which is preliminary data.</text>
</comment>
<protein>
    <submittedName>
        <fullName evidence="1">Uncharacterized protein</fullName>
    </submittedName>
</protein>
<dbReference type="Proteomes" id="UP001153331">
    <property type="component" value="Unassembled WGS sequence"/>
</dbReference>
<proteinExistence type="predicted"/>
<organism evidence="1 2">
    <name type="scientific">Boeremia exigua</name>
    <dbReference type="NCBI Taxonomy" id="749465"/>
    <lineage>
        <taxon>Eukaryota</taxon>
        <taxon>Fungi</taxon>
        <taxon>Dikarya</taxon>
        <taxon>Ascomycota</taxon>
        <taxon>Pezizomycotina</taxon>
        <taxon>Dothideomycetes</taxon>
        <taxon>Pleosporomycetidae</taxon>
        <taxon>Pleosporales</taxon>
        <taxon>Pleosporineae</taxon>
        <taxon>Didymellaceae</taxon>
        <taxon>Boeremia</taxon>
    </lineage>
</organism>
<evidence type="ECO:0000313" key="2">
    <source>
        <dbReference type="Proteomes" id="UP001153331"/>
    </source>
</evidence>
<keyword evidence="2" id="KW-1185">Reference proteome</keyword>